<feature type="transmembrane region" description="Helical" evidence="1">
    <location>
        <begin position="56"/>
        <end position="75"/>
    </location>
</feature>
<proteinExistence type="predicted"/>
<dbReference type="KEGG" id="fla:SY85_19470"/>
<gene>
    <name evidence="2" type="ORF">SY85_19470</name>
</gene>
<name>A0A172TZD3_9BACT</name>
<keyword evidence="1" id="KW-1133">Transmembrane helix</keyword>
<dbReference type="EMBL" id="CP011390">
    <property type="protein sequence ID" value="ANE52342.1"/>
    <property type="molecule type" value="Genomic_DNA"/>
</dbReference>
<keyword evidence="1" id="KW-0812">Transmembrane</keyword>
<evidence type="ECO:0000313" key="2">
    <source>
        <dbReference type="EMBL" id="ANE52342.1"/>
    </source>
</evidence>
<dbReference type="AlphaFoldDB" id="A0A172TZD3"/>
<keyword evidence="3" id="KW-1185">Reference proteome</keyword>
<dbReference type="STRING" id="1492898.SY85_19470"/>
<evidence type="ECO:0000313" key="3">
    <source>
        <dbReference type="Proteomes" id="UP000077177"/>
    </source>
</evidence>
<evidence type="ECO:0000256" key="1">
    <source>
        <dbReference type="SAM" id="Phobius"/>
    </source>
</evidence>
<dbReference type="Proteomes" id="UP000077177">
    <property type="component" value="Chromosome"/>
</dbReference>
<reference evidence="3" key="1">
    <citation type="submission" date="2015-01" db="EMBL/GenBank/DDBJ databases">
        <title>Flavisolibacter sp./LCS9/ whole genome sequencing.</title>
        <authorList>
            <person name="Kim M.K."/>
            <person name="Srinivasan S."/>
            <person name="Lee J.-J."/>
        </authorList>
    </citation>
    <scope>NUCLEOTIDE SEQUENCE [LARGE SCALE GENOMIC DNA]</scope>
    <source>
        <strain evidence="3">LCS9</strain>
    </source>
</reference>
<organism evidence="2 3">
    <name type="scientific">Flavisolibacter tropicus</name>
    <dbReference type="NCBI Taxonomy" id="1492898"/>
    <lineage>
        <taxon>Bacteria</taxon>
        <taxon>Pseudomonadati</taxon>
        <taxon>Bacteroidota</taxon>
        <taxon>Chitinophagia</taxon>
        <taxon>Chitinophagales</taxon>
        <taxon>Chitinophagaceae</taxon>
        <taxon>Flavisolibacter</taxon>
    </lineage>
</organism>
<reference evidence="2 3" key="2">
    <citation type="journal article" date="2016" name="Int. J. Syst. Evol. Microbiol.">
        <title>Flavisolibacter tropicus sp. nov., isolated from tropical soil.</title>
        <authorList>
            <person name="Lee J.J."/>
            <person name="Kang M.S."/>
            <person name="Kim G.S."/>
            <person name="Lee C.S."/>
            <person name="Lim S."/>
            <person name="Lee J."/>
            <person name="Roh S.H."/>
            <person name="Kang H."/>
            <person name="Ha J.M."/>
            <person name="Bae S."/>
            <person name="Jung H.Y."/>
            <person name="Kim M.K."/>
        </authorList>
    </citation>
    <scope>NUCLEOTIDE SEQUENCE [LARGE SCALE GENOMIC DNA]</scope>
    <source>
        <strain evidence="2 3">LCS9</strain>
    </source>
</reference>
<protein>
    <submittedName>
        <fullName evidence="2">Uncharacterized protein</fullName>
    </submittedName>
</protein>
<feature type="transmembrane region" description="Helical" evidence="1">
    <location>
        <begin position="12"/>
        <end position="36"/>
    </location>
</feature>
<accession>A0A172TZD3</accession>
<feature type="transmembrane region" description="Helical" evidence="1">
    <location>
        <begin position="112"/>
        <end position="130"/>
    </location>
</feature>
<feature type="transmembrane region" description="Helical" evidence="1">
    <location>
        <begin position="82"/>
        <end position="100"/>
    </location>
</feature>
<sequence>MMNKLFTKRTASYCILITLSLIVLFHLLVLVSIVPFQIVWGGRLTNHSQMVRFEMISIAINLIMLAVVAIHTGILKLRIKPLLIYIVLWCMGGLFLLNTIGNLLSINTFEKMVFTPLTLLLSICCFRLALDKQ</sequence>
<keyword evidence="1" id="KW-0472">Membrane</keyword>